<dbReference type="RefSeq" id="WP_175275729.1">
    <property type="nucleotide sequence ID" value="NZ_CP054836.1"/>
</dbReference>
<accession>A0A6N1VF38</accession>
<gene>
    <name evidence="1" type="ORF">HTY61_04845</name>
</gene>
<evidence type="ECO:0000313" key="2">
    <source>
        <dbReference type="Proteomes" id="UP000509367"/>
    </source>
</evidence>
<name>A0A6N1VF38_9HYPH</name>
<proteinExistence type="predicted"/>
<keyword evidence="2" id="KW-1185">Reference proteome</keyword>
<dbReference type="KEGG" id="orm:HTY61_04845"/>
<dbReference type="AlphaFoldDB" id="A0A6N1VF38"/>
<organism evidence="1 2">
    <name type="scientific">Oricola thermophila</name>
    <dbReference type="NCBI Taxonomy" id="2742145"/>
    <lineage>
        <taxon>Bacteria</taxon>
        <taxon>Pseudomonadati</taxon>
        <taxon>Pseudomonadota</taxon>
        <taxon>Alphaproteobacteria</taxon>
        <taxon>Hyphomicrobiales</taxon>
        <taxon>Ahrensiaceae</taxon>
        <taxon>Oricola</taxon>
    </lineage>
</organism>
<dbReference type="EMBL" id="CP054836">
    <property type="protein sequence ID" value="QKV17832.1"/>
    <property type="molecule type" value="Genomic_DNA"/>
</dbReference>
<reference evidence="1 2" key="1">
    <citation type="submission" date="2020-06" db="EMBL/GenBank/DDBJ databases">
        <title>Oricola thermophila sp. nov. isolated from a tidal sediments.</title>
        <authorList>
            <person name="Kwon K.K."/>
            <person name="Yang S.-H."/>
            <person name="Park M.-J."/>
        </authorList>
    </citation>
    <scope>NUCLEOTIDE SEQUENCE [LARGE SCALE GENOMIC DNA]</scope>
    <source>
        <strain evidence="1 2">MEBiC13590</strain>
    </source>
</reference>
<sequence>MTHRGRIPYIGSMMSKNRLHLTQDKIREALISRAEAFGAKRGMSLSSIGLASVRDSKFLHRVKNGENFNINTYQRVVDWLDAAERDGRAA</sequence>
<evidence type="ECO:0000313" key="1">
    <source>
        <dbReference type="EMBL" id="QKV17832.1"/>
    </source>
</evidence>
<protein>
    <submittedName>
        <fullName evidence="1">Uncharacterized protein</fullName>
    </submittedName>
</protein>
<dbReference type="Proteomes" id="UP000509367">
    <property type="component" value="Chromosome"/>
</dbReference>